<dbReference type="EMBL" id="JABCIY010000155">
    <property type="protein sequence ID" value="KAF7191881.1"/>
    <property type="molecule type" value="Genomic_DNA"/>
</dbReference>
<evidence type="ECO:0000313" key="1">
    <source>
        <dbReference type="EMBL" id="KAF7191881.1"/>
    </source>
</evidence>
<evidence type="ECO:0008006" key="3">
    <source>
        <dbReference type="Google" id="ProtNLM"/>
    </source>
</evidence>
<keyword evidence="2" id="KW-1185">Reference proteome</keyword>
<protein>
    <recommendedName>
        <fullName evidence="3">F-box domain-containing protein</fullName>
    </recommendedName>
</protein>
<dbReference type="Proteomes" id="UP000660729">
    <property type="component" value="Unassembled WGS sequence"/>
</dbReference>
<sequence length="254" mass="28834">MSLLSIPPELRLRIYDYLPDLQLNNLKNFSGHTSLTPPVSRTCHLLRQETIPIYASNSQFIFNIDDSSTLWSRGTQIWAQLLSNYDSLTRVRSIYLSQHWRIPQPMRWQGHPGFYLLLERRKAAECNTTAESFPKAWSSRFVLAQTSGLWTVTTGTYPVSKDVRGMRLESVELLASTIRKHFGDSDCEGLVPDDVNFLMQAMDIVATHPVLDLGLQRRQDIWLSIEDKLNKLIGRTTVMNTDACKHGSIAAAPA</sequence>
<comment type="caution">
    <text evidence="1">The sequence shown here is derived from an EMBL/GenBank/DDBJ whole genome shotgun (WGS) entry which is preliminary data.</text>
</comment>
<dbReference type="OrthoDB" id="3849578at2759"/>
<dbReference type="AlphaFoldDB" id="A0A8H6RG62"/>
<name>A0A8H6RG62_9PEZI</name>
<reference evidence="1" key="1">
    <citation type="submission" date="2020-04" db="EMBL/GenBank/DDBJ databases">
        <title>Draft genome resource of the tomato pathogen Pseudocercospora fuligena.</title>
        <authorList>
            <person name="Zaccaron A."/>
        </authorList>
    </citation>
    <scope>NUCLEOTIDE SEQUENCE</scope>
    <source>
        <strain evidence="1">PF001</strain>
    </source>
</reference>
<accession>A0A8H6RG62</accession>
<proteinExistence type="predicted"/>
<gene>
    <name evidence="1" type="ORF">HII31_06926</name>
</gene>
<organism evidence="1 2">
    <name type="scientific">Pseudocercospora fuligena</name>
    <dbReference type="NCBI Taxonomy" id="685502"/>
    <lineage>
        <taxon>Eukaryota</taxon>
        <taxon>Fungi</taxon>
        <taxon>Dikarya</taxon>
        <taxon>Ascomycota</taxon>
        <taxon>Pezizomycotina</taxon>
        <taxon>Dothideomycetes</taxon>
        <taxon>Dothideomycetidae</taxon>
        <taxon>Mycosphaerellales</taxon>
        <taxon>Mycosphaerellaceae</taxon>
        <taxon>Pseudocercospora</taxon>
    </lineage>
</organism>
<evidence type="ECO:0000313" key="2">
    <source>
        <dbReference type="Proteomes" id="UP000660729"/>
    </source>
</evidence>